<keyword evidence="4" id="KW-0699">rRNA-binding</keyword>
<dbReference type="EMBL" id="LN847235">
    <property type="protein sequence ID" value="CRI47254.1"/>
    <property type="molecule type" value="Genomic_DNA"/>
</dbReference>
<dbReference type="SUPFAM" id="SSF52080">
    <property type="entry name" value="Ribosomal proteins L15p and L18e"/>
    <property type="match status" value="1"/>
</dbReference>
<dbReference type="EMBL" id="LN847190">
    <property type="protein sequence ID" value="CRI43885.1"/>
    <property type="molecule type" value="Genomic_DNA"/>
</dbReference>
<evidence type="ECO:0000313" key="7">
    <source>
        <dbReference type="EMBL" id="CRI40528.1"/>
    </source>
</evidence>
<evidence type="ECO:0000313" key="16">
    <source>
        <dbReference type="EMBL" id="CRI53338.1"/>
    </source>
</evidence>
<dbReference type="EMBL" id="LN849043">
    <property type="protein sequence ID" value="CRI73297.1"/>
    <property type="molecule type" value="Genomic_DNA"/>
</dbReference>
<name>A0A0F7WDI0_CHLPN</name>
<dbReference type="InterPro" id="IPR036227">
    <property type="entry name" value="Ribosomal_uL15/eL18_sf"/>
</dbReference>
<evidence type="ECO:0000256" key="1">
    <source>
        <dbReference type="ARBA" id="ARBA00007320"/>
    </source>
</evidence>
<evidence type="ECO:0000313" key="15">
    <source>
        <dbReference type="EMBL" id="CRI51803.1"/>
    </source>
</evidence>
<evidence type="ECO:0000256" key="3">
    <source>
        <dbReference type="ARBA" id="ARBA00023274"/>
    </source>
</evidence>
<dbReference type="EMBL" id="LN847254">
    <property type="protein sequence ID" value="CRI53338.1"/>
    <property type="molecule type" value="Genomic_DNA"/>
</dbReference>
<dbReference type="EMBL" id="LN847051">
    <property type="protein sequence ID" value="CRI42750.1"/>
    <property type="molecule type" value="Genomic_DNA"/>
</dbReference>
<evidence type="ECO:0000313" key="13">
    <source>
        <dbReference type="EMBL" id="CRI49547.1"/>
    </source>
</evidence>
<comment type="similarity">
    <text evidence="1 4">Belongs to the universal ribosomal protein uL15 family.</text>
</comment>
<evidence type="ECO:0000313" key="12">
    <source>
        <dbReference type="EMBL" id="CRI47254.1"/>
    </source>
</evidence>
<dbReference type="InterPro" id="IPR030878">
    <property type="entry name" value="Ribosomal_uL15"/>
</dbReference>
<evidence type="ECO:0000256" key="2">
    <source>
        <dbReference type="ARBA" id="ARBA00022980"/>
    </source>
</evidence>
<dbReference type="GeneID" id="45050680"/>
<dbReference type="InterPro" id="IPR005749">
    <property type="entry name" value="Ribosomal_uL15_bac-type"/>
</dbReference>
<dbReference type="EMBL" id="LN847004">
    <property type="protein sequence ID" value="CRI40528.1"/>
    <property type="molecule type" value="Genomic_DNA"/>
</dbReference>
<evidence type="ECO:0000313" key="9">
    <source>
        <dbReference type="EMBL" id="CRI42750.1"/>
    </source>
</evidence>
<dbReference type="GO" id="GO:0019843">
    <property type="term" value="F:rRNA binding"/>
    <property type="evidence" value="ECO:0007669"/>
    <property type="project" value="UniProtKB-UniRule"/>
</dbReference>
<keyword evidence="2 4" id="KW-0689">Ribosomal protein</keyword>
<evidence type="ECO:0000313" key="8">
    <source>
        <dbReference type="EMBL" id="CRI41656.1"/>
    </source>
</evidence>
<dbReference type="EMBL" id="LN846999">
    <property type="protein sequence ID" value="CRI38265.1"/>
    <property type="molecule type" value="Genomic_DNA"/>
</dbReference>
<comment type="subunit">
    <text evidence="4">Part of the 50S ribosomal subunit.</text>
</comment>
<dbReference type="PANTHER" id="PTHR12934:SF11">
    <property type="entry name" value="LARGE RIBOSOMAL SUBUNIT PROTEIN UL15M"/>
    <property type="match status" value="1"/>
</dbReference>
<dbReference type="EMBL" id="LN847008">
    <property type="protein sequence ID" value="CRI41656.1"/>
    <property type="molecule type" value="Genomic_DNA"/>
</dbReference>
<evidence type="ECO:0000256" key="5">
    <source>
        <dbReference type="SAM" id="MobiDB-lite"/>
    </source>
</evidence>
<accession>A0A0F7WDI0</accession>
<reference evidence="6" key="1">
    <citation type="submission" date="2015-05" db="EMBL/GenBank/DDBJ databases">
        <authorList>
            <person name="Rattei Thomas"/>
        </authorList>
    </citation>
    <scope>NUCLEOTIDE SEQUENCE</scope>
    <source>
        <strain evidence="6">CV15</strain>
        <strain evidence="7">CWL029c</strain>
        <strain evidence="9">DC9</strain>
        <strain evidence="8">GiD</strain>
        <strain evidence="10">H12</strain>
        <strain evidence="11">MUL2216</strain>
        <strain evidence="12">Panola</strain>
        <strain evidence="14">PB1</strain>
        <strain evidence="13">U1271</strain>
        <strain evidence="15">UZG1</strain>
        <strain evidence="16">Wien2</strain>
        <strain evidence="17">YK41</strain>
    </source>
</reference>
<dbReference type="GO" id="GO:0003735">
    <property type="term" value="F:structural constituent of ribosome"/>
    <property type="evidence" value="ECO:0007669"/>
    <property type="project" value="InterPro"/>
</dbReference>
<comment type="function">
    <text evidence="4">Binds to the 23S rRNA.</text>
</comment>
<dbReference type="GO" id="GO:0022625">
    <property type="term" value="C:cytosolic large ribosomal subunit"/>
    <property type="evidence" value="ECO:0007669"/>
    <property type="project" value="TreeGrafter"/>
</dbReference>
<dbReference type="GO" id="GO:0006412">
    <property type="term" value="P:translation"/>
    <property type="evidence" value="ECO:0007669"/>
    <property type="project" value="UniProtKB-UniRule"/>
</dbReference>
<keyword evidence="3 4" id="KW-0687">Ribonucleoprotein</keyword>
<dbReference type="EMBL" id="LN847244">
    <property type="protein sequence ID" value="CRI49547.1"/>
    <property type="molecule type" value="Genomic_DNA"/>
</dbReference>
<dbReference type="PATRIC" id="fig|83558.13.peg.669"/>
<proteinExistence type="inferred from homology"/>
<dbReference type="HAMAP" id="MF_01341">
    <property type="entry name" value="Ribosomal_uL15"/>
    <property type="match status" value="1"/>
</dbReference>
<dbReference type="OMA" id="FEKPYVI"/>
<dbReference type="OrthoDB" id="9810293at2"/>
<feature type="region of interest" description="Disordered" evidence="5">
    <location>
        <begin position="18"/>
        <end position="49"/>
    </location>
</feature>
<evidence type="ECO:0000256" key="4">
    <source>
        <dbReference type="HAMAP-Rule" id="MF_01341"/>
    </source>
</evidence>
<evidence type="ECO:0000313" key="17">
    <source>
        <dbReference type="EMBL" id="CRI73297.1"/>
    </source>
</evidence>
<sequence length="144" mass="16000">MIKLESLFDISERKRRKKLLGRGPSSGHGKTSGRGHKGDGSRSGYKRRFGYEGGGVPLYRRVPTRGFSHKRFDKCVEEITTGRLAELFQEGEAITLDALKAKKAIARQAVRVKVILKGDLEKTFVWQDTAVVLSQGVQNLLGIT</sequence>
<dbReference type="PANTHER" id="PTHR12934">
    <property type="entry name" value="50S RIBOSOMAL PROTEIN L15"/>
    <property type="match status" value="1"/>
</dbReference>
<gene>
    <name evidence="4" type="primary">rplO</name>
    <name evidence="6" type="ORF">BN1224_CV15_C_00980</name>
    <name evidence="9" type="ORF">BN1224_DC9_BU_00750</name>
    <name evidence="8" type="ORF">BN1224_GiD_A_06570</name>
    <name evidence="10" type="ORF">BN1224_H12_EK_00240</name>
    <name evidence="11" type="ORF">BN1224_MUL2216_F_01790</name>
    <name evidence="12" type="ORF">BN1224_Panola_J_00630</name>
    <name evidence="14" type="ORF">BN1224_PB1_B_06450</name>
    <name evidence="13" type="ORF">BN1224_U1271_C_04870</name>
    <name evidence="15" type="ORF">BN1224_UZG1_A_06580</name>
    <name evidence="16" type="ORF">BN1224_Wien2_G_02830</name>
    <name evidence="17" type="ORF">BN1224_YK41_BR_00740</name>
    <name evidence="7" type="ORF">CWL029c_D_01650</name>
</gene>
<evidence type="ECO:0000313" key="6">
    <source>
        <dbReference type="EMBL" id="CRI38265.1"/>
    </source>
</evidence>
<evidence type="ECO:0000313" key="11">
    <source>
        <dbReference type="EMBL" id="CRI46124.1"/>
    </source>
</evidence>
<dbReference type="EMBL" id="LN847227">
    <property type="protein sequence ID" value="CRI46124.1"/>
    <property type="molecule type" value="Genomic_DNA"/>
</dbReference>
<dbReference type="SMR" id="A0A0F7WDI0"/>
<evidence type="ECO:0000313" key="14">
    <source>
        <dbReference type="EMBL" id="CRI50676.1"/>
    </source>
</evidence>
<dbReference type="EMBL" id="LN847240">
    <property type="protein sequence ID" value="CRI50676.1"/>
    <property type="molecule type" value="Genomic_DNA"/>
</dbReference>
<dbReference type="NCBIfam" id="TIGR01071">
    <property type="entry name" value="rplO_bact"/>
    <property type="match status" value="1"/>
</dbReference>
<dbReference type="RefSeq" id="WP_010883268.1">
    <property type="nucleotide sequence ID" value="NZ_CP160064.1"/>
</dbReference>
<organism evidence="6">
    <name type="scientific">Chlamydia pneumoniae</name>
    <name type="common">Chlamydophila pneumoniae</name>
    <dbReference type="NCBI Taxonomy" id="83558"/>
    <lineage>
        <taxon>Bacteria</taxon>
        <taxon>Pseudomonadati</taxon>
        <taxon>Chlamydiota</taxon>
        <taxon>Chlamydiia</taxon>
        <taxon>Chlamydiales</taxon>
        <taxon>Chlamydiaceae</taxon>
        <taxon>Chlamydia/Chlamydophila group</taxon>
        <taxon>Chlamydia</taxon>
    </lineage>
</organism>
<keyword evidence="4" id="KW-0694">RNA-binding</keyword>
<dbReference type="AlphaFoldDB" id="A0A0F7WDI0"/>
<protein>
    <recommendedName>
        <fullName evidence="4">Large ribosomal subunit protein uL15</fullName>
    </recommendedName>
</protein>
<evidence type="ECO:0000313" key="10">
    <source>
        <dbReference type="EMBL" id="CRI43885.1"/>
    </source>
</evidence>
<dbReference type="EMBL" id="LN847245">
    <property type="protein sequence ID" value="CRI51803.1"/>
    <property type="molecule type" value="Genomic_DNA"/>
</dbReference>